<dbReference type="RefSeq" id="WP_129209235.1">
    <property type="nucleotide sequence ID" value="NZ_BMGU01000005.1"/>
</dbReference>
<name>A0A4Q1SBI7_9BACT</name>
<evidence type="ECO:0000256" key="1">
    <source>
        <dbReference type="SAM" id="Phobius"/>
    </source>
</evidence>
<protein>
    <recommendedName>
        <fullName evidence="4">DUF4386 domain-containing protein</fullName>
    </recommendedName>
</protein>
<feature type="transmembrane region" description="Helical" evidence="1">
    <location>
        <begin position="176"/>
        <end position="197"/>
    </location>
</feature>
<dbReference type="Proteomes" id="UP000290253">
    <property type="component" value="Unassembled WGS sequence"/>
</dbReference>
<keyword evidence="1" id="KW-0812">Transmembrane</keyword>
<feature type="transmembrane region" description="Helical" evidence="1">
    <location>
        <begin position="125"/>
        <end position="143"/>
    </location>
</feature>
<feature type="transmembrane region" description="Helical" evidence="1">
    <location>
        <begin position="102"/>
        <end position="119"/>
    </location>
</feature>
<keyword evidence="1" id="KW-1133">Transmembrane helix</keyword>
<evidence type="ECO:0000313" key="3">
    <source>
        <dbReference type="Proteomes" id="UP000290253"/>
    </source>
</evidence>
<evidence type="ECO:0000313" key="2">
    <source>
        <dbReference type="EMBL" id="RXS94498.1"/>
    </source>
</evidence>
<proteinExistence type="predicted"/>
<feature type="transmembrane region" description="Helical" evidence="1">
    <location>
        <begin position="150"/>
        <end position="170"/>
    </location>
</feature>
<keyword evidence="1" id="KW-0472">Membrane</keyword>
<sequence>MSELSRALGDIERIRQQVAESAVFRGYGPATVAGTGLLAVLASLVQSAWLPEPGARHAAYLLLWIGTAVASILLIAFEMFARTRRMHTCMASAMVRMAVEQLLPAVAVGVLLTVAVARYVAADFWMLPALWQVIFSLGIFASCRFLPRYAVLAGGWYLVSGLVLISFAGARALSPWAMGLPFGAGQILAAMALLWGAKEEEDAE</sequence>
<organism evidence="2 3">
    <name type="scientific">Silvibacterium dinghuense</name>
    <dbReference type="NCBI Taxonomy" id="1560006"/>
    <lineage>
        <taxon>Bacteria</taxon>
        <taxon>Pseudomonadati</taxon>
        <taxon>Acidobacteriota</taxon>
        <taxon>Terriglobia</taxon>
        <taxon>Terriglobales</taxon>
        <taxon>Acidobacteriaceae</taxon>
        <taxon>Silvibacterium</taxon>
    </lineage>
</organism>
<evidence type="ECO:0008006" key="4">
    <source>
        <dbReference type="Google" id="ProtNLM"/>
    </source>
</evidence>
<keyword evidence="3" id="KW-1185">Reference proteome</keyword>
<feature type="transmembrane region" description="Helical" evidence="1">
    <location>
        <begin position="57"/>
        <end position="81"/>
    </location>
</feature>
<dbReference type="OrthoDB" id="5624959at2"/>
<feature type="transmembrane region" description="Helical" evidence="1">
    <location>
        <begin position="22"/>
        <end position="45"/>
    </location>
</feature>
<gene>
    <name evidence="2" type="ORF">ESZ00_15640</name>
</gene>
<comment type="caution">
    <text evidence="2">The sequence shown here is derived from an EMBL/GenBank/DDBJ whole genome shotgun (WGS) entry which is preliminary data.</text>
</comment>
<reference evidence="2 3" key="1">
    <citation type="journal article" date="2016" name="Int. J. Syst. Evol. Microbiol.">
        <title>Acidipila dinghuensis sp. nov., an acidobacterium isolated from forest soil.</title>
        <authorList>
            <person name="Jiang Y.W."/>
            <person name="Wang J."/>
            <person name="Chen M.H."/>
            <person name="Lv Y.Y."/>
            <person name="Qiu L.H."/>
        </authorList>
    </citation>
    <scope>NUCLEOTIDE SEQUENCE [LARGE SCALE GENOMIC DNA]</scope>
    <source>
        <strain evidence="2 3">DHOF10</strain>
    </source>
</reference>
<dbReference type="AlphaFoldDB" id="A0A4Q1SBI7"/>
<accession>A0A4Q1SBI7</accession>
<dbReference type="EMBL" id="SDMK01000003">
    <property type="protein sequence ID" value="RXS94498.1"/>
    <property type="molecule type" value="Genomic_DNA"/>
</dbReference>